<comment type="subcellular location">
    <subcellularLocation>
        <location evidence="1">Cell membrane</location>
        <topology evidence="1">Multi-pass membrane protein</topology>
    </subcellularLocation>
</comment>
<evidence type="ECO:0000313" key="9">
    <source>
        <dbReference type="EMBL" id="NDL55723.1"/>
    </source>
</evidence>
<feature type="transmembrane region" description="Helical" evidence="7">
    <location>
        <begin position="225"/>
        <end position="247"/>
    </location>
</feature>
<evidence type="ECO:0000256" key="5">
    <source>
        <dbReference type="ARBA" id="ARBA00022989"/>
    </source>
</evidence>
<dbReference type="AlphaFoldDB" id="A0A7K3LXI1"/>
<dbReference type="PANTHER" id="PTHR33406:SF6">
    <property type="entry name" value="MEMBRANE PROTEIN YDGH-RELATED"/>
    <property type="match status" value="1"/>
</dbReference>
<feature type="transmembrane region" description="Helical" evidence="7">
    <location>
        <begin position="301"/>
        <end position="324"/>
    </location>
</feature>
<evidence type="ECO:0000256" key="6">
    <source>
        <dbReference type="ARBA" id="ARBA00023136"/>
    </source>
</evidence>
<sequence length="691" mass="71948">MRRHRAARWLLPALVALVWIALGGLLGPYTGKLGDVQTNDNAAFLPSDAESTQVWRLQQEIAGQDSVPAIIVVEYNDAEADGADLETFTADVLSLPGVVGIPGPAVPSADGEAAQIVVQIDGARDADAGAVVEEIRAAAGQVSGDVYVTGPAGFAADLGEAFGDIDGLLLWVAVSAVLVILLVVYRSPLLPFIVLTSALLALSAAAAAVYWLADRELLTLNGQSQGIMFILVVGAATDYALLLVSRFREELREQGSRFAAMRAAIRGALPAIVASGGTVILGVLCLLVSELNSNRDLGPVAAIGIAMSMAASLTFLPAMLLLLGRAAFWPFRPRHGSSAPERSGAWSRVASLVARRSRPVWIATALGLAMLAVFVPRLDADGVAQTDLFQTDVESVAGQEVLARHFPGGSGNPVTVAGPQDDIERMIAVMEADPGITDADVLADGAPGGDESSPAVSDGQVIVLGTLGDAPDSDGAKDTVQRLRADLAETVPEALVGGETAVQVDTDAASVRDRQLIIPLVLAVVFVVLAILLRALIAPAVLLLANVLSFFATLGVAALVFEFVFGFDGIDPAVPLFGFVFLIALGIDYSIFLTTRVREEAGAIGTRPGISRGLTVTGGVITSAGVVLAATFSALAVVPISFLIQIAFIVAFGVLLDTFVVRSLLVPALAYDIGSRVWWPGHRVEKEELSP</sequence>
<feature type="transmembrane region" description="Helical" evidence="7">
    <location>
        <begin position="168"/>
        <end position="185"/>
    </location>
</feature>
<accession>A0A7K3LXI1</accession>
<evidence type="ECO:0000313" key="10">
    <source>
        <dbReference type="Proteomes" id="UP000460435"/>
    </source>
</evidence>
<keyword evidence="3" id="KW-1003">Cell membrane</keyword>
<dbReference type="EMBL" id="WLZY01000001">
    <property type="protein sequence ID" value="NDL55723.1"/>
    <property type="molecule type" value="Genomic_DNA"/>
</dbReference>
<dbReference type="Gene3D" id="1.20.1640.10">
    <property type="entry name" value="Multidrug efflux transporter AcrB transmembrane domain"/>
    <property type="match status" value="2"/>
</dbReference>
<dbReference type="PROSITE" id="PS50156">
    <property type="entry name" value="SSD"/>
    <property type="match status" value="1"/>
</dbReference>
<keyword evidence="4 7" id="KW-0812">Transmembrane</keyword>
<evidence type="ECO:0000259" key="8">
    <source>
        <dbReference type="PROSITE" id="PS50156"/>
    </source>
</evidence>
<dbReference type="InterPro" id="IPR000731">
    <property type="entry name" value="SSD"/>
</dbReference>
<dbReference type="GO" id="GO:0005886">
    <property type="term" value="C:plasma membrane"/>
    <property type="evidence" value="ECO:0007669"/>
    <property type="project" value="UniProtKB-SubCell"/>
</dbReference>
<reference evidence="9 10" key="1">
    <citation type="submission" date="2019-11" db="EMBL/GenBank/DDBJ databases">
        <authorList>
            <person name="Li X.-J."/>
            <person name="Feng X.-M."/>
        </authorList>
    </citation>
    <scope>NUCLEOTIDE SEQUENCE [LARGE SCALE GENOMIC DNA]</scope>
    <source>
        <strain evidence="9 10">XMNu-373</strain>
    </source>
</reference>
<evidence type="ECO:0000256" key="2">
    <source>
        <dbReference type="ARBA" id="ARBA00010157"/>
    </source>
</evidence>
<feature type="transmembrane region" description="Helical" evidence="7">
    <location>
        <begin position="9"/>
        <end position="29"/>
    </location>
</feature>
<dbReference type="InterPro" id="IPR050545">
    <property type="entry name" value="Mycobact_MmpL"/>
</dbReference>
<keyword evidence="5 7" id="KW-1133">Transmembrane helix</keyword>
<comment type="similarity">
    <text evidence="2">Belongs to the resistance-nodulation-cell division (RND) (TC 2.A.6) family. MmpL subfamily.</text>
</comment>
<name>A0A7K3LXI1_9ACTN</name>
<feature type="transmembrane region" description="Helical" evidence="7">
    <location>
        <begin position="516"/>
        <end position="533"/>
    </location>
</feature>
<feature type="transmembrane region" description="Helical" evidence="7">
    <location>
        <begin position="268"/>
        <end position="289"/>
    </location>
</feature>
<feature type="transmembrane region" description="Helical" evidence="7">
    <location>
        <begin position="360"/>
        <end position="378"/>
    </location>
</feature>
<keyword evidence="10" id="KW-1185">Reference proteome</keyword>
<dbReference type="Proteomes" id="UP000460435">
    <property type="component" value="Unassembled WGS sequence"/>
</dbReference>
<dbReference type="InterPro" id="IPR004869">
    <property type="entry name" value="MMPL_dom"/>
</dbReference>
<dbReference type="PANTHER" id="PTHR33406">
    <property type="entry name" value="MEMBRANE PROTEIN MJ1562-RELATED"/>
    <property type="match status" value="1"/>
</dbReference>
<organism evidence="9 10">
    <name type="scientific">Phytoactinopolyspora mesophila</name>
    <dbReference type="NCBI Taxonomy" id="2650750"/>
    <lineage>
        <taxon>Bacteria</taxon>
        <taxon>Bacillati</taxon>
        <taxon>Actinomycetota</taxon>
        <taxon>Actinomycetes</taxon>
        <taxon>Jiangellales</taxon>
        <taxon>Jiangellaceae</taxon>
        <taxon>Phytoactinopolyspora</taxon>
    </lineage>
</organism>
<gene>
    <name evidence="9" type="ORF">F7O44_01420</name>
</gene>
<feature type="transmembrane region" description="Helical" evidence="7">
    <location>
        <begin position="614"/>
        <end position="636"/>
    </location>
</feature>
<feature type="domain" description="SSD" evidence="8">
    <location>
        <begin position="543"/>
        <end position="671"/>
    </location>
</feature>
<dbReference type="Pfam" id="PF03176">
    <property type="entry name" value="MMPL"/>
    <property type="match status" value="2"/>
</dbReference>
<proteinExistence type="inferred from homology"/>
<evidence type="ECO:0000256" key="4">
    <source>
        <dbReference type="ARBA" id="ARBA00022692"/>
    </source>
</evidence>
<feature type="transmembrane region" description="Helical" evidence="7">
    <location>
        <begin position="642"/>
        <end position="661"/>
    </location>
</feature>
<evidence type="ECO:0000256" key="1">
    <source>
        <dbReference type="ARBA" id="ARBA00004651"/>
    </source>
</evidence>
<comment type="caution">
    <text evidence="9">The sequence shown here is derived from an EMBL/GenBank/DDBJ whole genome shotgun (WGS) entry which is preliminary data.</text>
</comment>
<evidence type="ECO:0000256" key="7">
    <source>
        <dbReference type="SAM" id="Phobius"/>
    </source>
</evidence>
<evidence type="ECO:0000256" key="3">
    <source>
        <dbReference type="ARBA" id="ARBA00022475"/>
    </source>
</evidence>
<feature type="transmembrane region" description="Helical" evidence="7">
    <location>
        <begin position="540"/>
        <end position="561"/>
    </location>
</feature>
<feature type="transmembrane region" description="Helical" evidence="7">
    <location>
        <begin position="192"/>
        <end position="213"/>
    </location>
</feature>
<protein>
    <submittedName>
        <fullName evidence="9">MMPL family transporter</fullName>
    </submittedName>
</protein>
<dbReference type="SUPFAM" id="SSF82866">
    <property type="entry name" value="Multidrug efflux transporter AcrB transmembrane domain"/>
    <property type="match status" value="2"/>
</dbReference>
<keyword evidence="6 7" id="KW-0472">Membrane</keyword>
<feature type="transmembrane region" description="Helical" evidence="7">
    <location>
        <begin position="573"/>
        <end position="593"/>
    </location>
</feature>